<dbReference type="PANTHER" id="PTHR12300:SF161">
    <property type="entry name" value="RECEPTOR EXPRESSION-ENHANCING PROTEIN"/>
    <property type="match status" value="1"/>
</dbReference>
<gene>
    <name evidence="8" type="ORF">ECRASSUSDP1_LOCUS20769</name>
</gene>
<protein>
    <recommendedName>
        <fullName evidence="10">Receptor expression-enhancing protein</fullName>
    </recommendedName>
</protein>
<keyword evidence="4 7" id="KW-1133">Transmembrane helix</keyword>
<keyword evidence="5 7" id="KW-0472">Membrane</keyword>
<comment type="subcellular location">
    <subcellularLocation>
        <location evidence="1 6">Membrane</location>
        <topology evidence="1 6">Multi-pass membrane protein</topology>
    </subcellularLocation>
</comment>
<dbReference type="Pfam" id="PF03134">
    <property type="entry name" value="TB2_DP1_HVA22"/>
    <property type="match status" value="1"/>
</dbReference>
<comment type="caution">
    <text evidence="8">The sequence shown here is derived from an EMBL/GenBank/DDBJ whole genome shotgun (WGS) entry which is preliminary data.</text>
</comment>
<evidence type="ECO:0000256" key="1">
    <source>
        <dbReference type="ARBA" id="ARBA00004141"/>
    </source>
</evidence>
<dbReference type="InterPro" id="IPR004345">
    <property type="entry name" value="TB2_DP1_HVA22"/>
</dbReference>
<sequence>MEDFKQKIDDLNKECHEIELLKTVEEKTKVKAIYIVLAGLVCLIGLMLAGYFDQFLANMCGCAYPLYKSIKSLESPSVNDDKQWLTYWTVYGLFMILDDYSDFITDYIPYFFLLKLMFFIWLFAPTTRGAMLLYNTIIKKVFVNYSEKIDKAITKFLGESKELADEIKDKATDRQTLTRLLSITNKIADAGKPKADDDTIEDDDTDLFKNILETKEPQEIPDKKKD</sequence>
<dbReference type="Proteomes" id="UP001295684">
    <property type="component" value="Unassembled WGS sequence"/>
</dbReference>
<evidence type="ECO:0000256" key="2">
    <source>
        <dbReference type="ARBA" id="ARBA00008573"/>
    </source>
</evidence>
<evidence type="ECO:0008006" key="10">
    <source>
        <dbReference type="Google" id="ProtNLM"/>
    </source>
</evidence>
<proteinExistence type="inferred from homology"/>
<name>A0AAD1XUX1_EUPCR</name>
<keyword evidence="9" id="KW-1185">Reference proteome</keyword>
<evidence type="ECO:0000256" key="7">
    <source>
        <dbReference type="SAM" id="Phobius"/>
    </source>
</evidence>
<evidence type="ECO:0000313" key="8">
    <source>
        <dbReference type="EMBL" id="CAI2379359.1"/>
    </source>
</evidence>
<feature type="transmembrane region" description="Helical" evidence="7">
    <location>
        <begin position="107"/>
        <end position="124"/>
    </location>
</feature>
<accession>A0AAD1XUX1</accession>
<reference evidence="8" key="1">
    <citation type="submission" date="2023-07" db="EMBL/GenBank/DDBJ databases">
        <authorList>
            <consortium name="AG Swart"/>
            <person name="Singh M."/>
            <person name="Singh A."/>
            <person name="Seah K."/>
            <person name="Emmerich C."/>
        </authorList>
    </citation>
    <scope>NUCLEOTIDE SEQUENCE</scope>
    <source>
        <strain evidence="8">DP1</strain>
    </source>
</reference>
<feature type="transmembrane region" description="Helical" evidence="7">
    <location>
        <begin position="32"/>
        <end position="52"/>
    </location>
</feature>
<dbReference type="AlphaFoldDB" id="A0AAD1XUX1"/>
<evidence type="ECO:0000313" key="9">
    <source>
        <dbReference type="Proteomes" id="UP001295684"/>
    </source>
</evidence>
<dbReference type="PANTHER" id="PTHR12300">
    <property type="entry name" value="HVA22-LIKE PROTEINS"/>
    <property type="match status" value="1"/>
</dbReference>
<dbReference type="GO" id="GO:0016020">
    <property type="term" value="C:membrane"/>
    <property type="evidence" value="ECO:0007669"/>
    <property type="project" value="UniProtKB-SubCell"/>
</dbReference>
<comment type="similarity">
    <text evidence="2 6">Belongs to the DP1 family.</text>
</comment>
<evidence type="ECO:0000256" key="6">
    <source>
        <dbReference type="RuleBase" id="RU362006"/>
    </source>
</evidence>
<keyword evidence="3 7" id="KW-0812">Transmembrane</keyword>
<evidence type="ECO:0000256" key="4">
    <source>
        <dbReference type="ARBA" id="ARBA00022989"/>
    </source>
</evidence>
<evidence type="ECO:0000256" key="3">
    <source>
        <dbReference type="ARBA" id="ARBA00022692"/>
    </source>
</evidence>
<dbReference type="EMBL" id="CAMPGE010021198">
    <property type="protein sequence ID" value="CAI2379359.1"/>
    <property type="molecule type" value="Genomic_DNA"/>
</dbReference>
<evidence type="ECO:0000256" key="5">
    <source>
        <dbReference type="ARBA" id="ARBA00023136"/>
    </source>
</evidence>
<organism evidence="8 9">
    <name type="scientific">Euplotes crassus</name>
    <dbReference type="NCBI Taxonomy" id="5936"/>
    <lineage>
        <taxon>Eukaryota</taxon>
        <taxon>Sar</taxon>
        <taxon>Alveolata</taxon>
        <taxon>Ciliophora</taxon>
        <taxon>Intramacronucleata</taxon>
        <taxon>Spirotrichea</taxon>
        <taxon>Hypotrichia</taxon>
        <taxon>Euplotida</taxon>
        <taxon>Euplotidae</taxon>
        <taxon>Moneuplotes</taxon>
    </lineage>
</organism>